<dbReference type="AlphaFoldDB" id="A0A381DKT4"/>
<reference evidence="2 3" key="1">
    <citation type="submission" date="2018-06" db="EMBL/GenBank/DDBJ databases">
        <authorList>
            <consortium name="Pathogen Informatics"/>
            <person name="Doyle S."/>
        </authorList>
    </citation>
    <scope>NUCLEOTIDE SEQUENCE [LARGE SCALE GENOMIC DNA]</scope>
    <source>
        <strain evidence="2 3">NCTC12475</strain>
    </source>
</reference>
<organism evidence="2 3">
    <name type="scientific">Campylobacter sputorum subsp. sputorum</name>
    <dbReference type="NCBI Taxonomy" id="32024"/>
    <lineage>
        <taxon>Bacteria</taxon>
        <taxon>Pseudomonadati</taxon>
        <taxon>Campylobacterota</taxon>
        <taxon>Epsilonproteobacteria</taxon>
        <taxon>Campylobacterales</taxon>
        <taxon>Campylobacteraceae</taxon>
        <taxon>Campylobacter</taxon>
    </lineage>
</organism>
<dbReference type="STRING" id="32024.GCA_000788295_01592"/>
<evidence type="ECO:0000313" key="2">
    <source>
        <dbReference type="EMBL" id="SUX11167.1"/>
    </source>
</evidence>
<feature type="transmembrane region" description="Helical" evidence="1">
    <location>
        <begin position="27"/>
        <end position="47"/>
    </location>
</feature>
<keyword evidence="1" id="KW-1133">Transmembrane helix</keyword>
<dbReference type="Proteomes" id="UP000254920">
    <property type="component" value="Unassembled WGS sequence"/>
</dbReference>
<proteinExistence type="predicted"/>
<keyword evidence="3" id="KW-1185">Reference proteome</keyword>
<evidence type="ECO:0000313" key="3">
    <source>
        <dbReference type="Proteomes" id="UP000254920"/>
    </source>
</evidence>
<gene>
    <name evidence="2" type="ORF">NCTC12475_01382</name>
</gene>
<protein>
    <submittedName>
        <fullName evidence="2">Uncharacterized protein</fullName>
    </submittedName>
</protein>
<sequence length="49" mass="5429">MGRSLGIGGFSLGTVIAVALSWSANHSILWAIIHGFLSWFYVVYYILLK</sequence>
<keyword evidence="1" id="KW-0472">Membrane</keyword>
<name>A0A381DKT4_9BACT</name>
<dbReference type="GeneID" id="93091560"/>
<evidence type="ECO:0000256" key="1">
    <source>
        <dbReference type="SAM" id="Phobius"/>
    </source>
</evidence>
<keyword evidence="1" id="KW-0812">Transmembrane</keyword>
<dbReference type="RefSeq" id="WP_170228708.1">
    <property type="nucleotide sequence ID" value="NZ_CP043427.1"/>
</dbReference>
<accession>A0A381DKT4</accession>
<dbReference type="EMBL" id="UFVD01000001">
    <property type="protein sequence ID" value="SUX11167.1"/>
    <property type="molecule type" value="Genomic_DNA"/>
</dbReference>